<dbReference type="Pfam" id="PF09586">
    <property type="entry name" value="YfhO"/>
    <property type="match status" value="2"/>
</dbReference>
<reference evidence="3" key="1">
    <citation type="submission" date="2016-10" db="EMBL/GenBank/DDBJ databases">
        <authorList>
            <person name="Varghese N."/>
            <person name="Submissions S."/>
        </authorList>
    </citation>
    <scope>NUCLEOTIDE SEQUENCE [LARGE SCALE GENOMIC DNA]</scope>
    <source>
        <strain evidence="3">P18</strain>
    </source>
</reference>
<keyword evidence="1" id="KW-0812">Transmembrane</keyword>
<feature type="transmembrane region" description="Helical" evidence="1">
    <location>
        <begin position="227"/>
        <end position="254"/>
    </location>
</feature>
<feature type="transmembrane region" description="Helical" evidence="1">
    <location>
        <begin position="510"/>
        <end position="528"/>
    </location>
</feature>
<name>A0A1I5UDI1_9FIRM</name>
<dbReference type="PANTHER" id="PTHR38454:SF1">
    <property type="entry name" value="INTEGRAL MEMBRANE PROTEIN"/>
    <property type="match status" value="1"/>
</dbReference>
<gene>
    <name evidence="2" type="ORF">SAMN04487928_11265</name>
</gene>
<evidence type="ECO:0000256" key="1">
    <source>
        <dbReference type="SAM" id="Phobius"/>
    </source>
</evidence>
<feature type="transmembrane region" description="Helical" evidence="1">
    <location>
        <begin position="404"/>
        <end position="422"/>
    </location>
</feature>
<evidence type="ECO:0000313" key="2">
    <source>
        <dbReference type="EMBL" id="SFP93301.1"/>
    </source>
</evidence>
<feature type="transmembrane region" description="Helical" evidence="1">
    <location>
        <begin position="817"/>
        <end position="838"/>
    </location>
</feature>
<dbReference type="PANTHER" id="PTHR38454">
    <property type="entry name" value="INTEGRAL MEMBRANE PROTEIN-RELATED"/>
    <property type="match status" value="1"/>
</dbReference>
<feature type="transmembrane region" description="Helical" evidence="1">
    <location>
        <begin position="379"/>
        <end position="398"/>
    </location>
</feature>
<accession>A0A1I5UDI1</accession>
<proteinExistence type="predicted"/>
<sequence length="842" mass="95959">MDLSDGVMGHLFENVHKLDYDRKGIASRYSFYFLFDEDYEKMSEKKKYYTPVVMFLSAFLMYVLAILPILISRGLPFFYYGDYNVQQVPFYIAAHRAVRSGEFFWNWNIDLGGTMFGDFAFYLWGSPFFWISVLFPENAIPYLMPFLMALKYATAATCAYLYIERYVYKYTYAMIGGYLYAFSGFNACNIVFNHFTDAVAFFPLFLLCFEELMAAEGKNKYKRFIFFALMTAFMSVVNYYFFFGQVVYMVLYFVVRYIKGNTVKHVITLFFRALLSGVLGVLISGFFLLQAFAGIQGNSRLDNYINGYDILVYPSEKLLWDIVKSLSMLPDIIGKGTLFYTGTVKNASLAAYLPLFGLSGVIAYFLLNKKKHNWEKTMLIICGVIAFIPVFNAAFSMFNSSYYARWFYMPILLMCLMTAQAAQRGKSPQLKKGAVAAVLMFMFFILVYFFPSKNDSGEMVMFNMTENNTIFLRDVLGTAILSFFLLLTVFVLPKKVKFDKDHSLIKIRDVVVLFVVICSCILATFIPVKNGSSIISDRGKKMWQEQMLFNKVSVDQSDFCRGEVDSTSTNYDIVWGMPSIHCFLSTVPSEIFDFLDGTLGITRTVETNIPVSRAGARAILSARYYFENAEISKNRVYANGEGTEGYTYLDTQDGFDIFTNQNFIPMGFTYEYYITESEWSDLNADDHDLDLSRVLIIPDEVALEYGDSLAVTELTAEDLMEDDFSYYDFELECDKRAATSCESFVTDTYGFTAKTAMLPDNTLVFFSVPYTEGFSCTVDGKETKILSADFGLMAIPVQGGCHEIRVTYTPEGFKSGLIMTIIGLLILGGLILHTLIFIKKND</sequence>
<protein>
    <submittedName>
        <fullName evidence="2">Uncharacterized membrane protein YfhO</fullName>
    </submittedName>
</protein>
<evidence type="ECO:0000313" key="3">
    <source>
        <dbReference type="Proteomes" id="UP000182624"/>
    </source>
</evidence>
<keyword evidence="1" id="KW-1133">Transmembrane helix</keyword>
<organism evidence="2 3">
    <name type="scientific">Butyrivibrio proteoclasticus</name>
    <dbReference type="NCBI Taxonomy" id="43305"/>
    <lineage>
        <taxon>Bacteria</taxon>
        <taxon>Bacillati</taxon>
        <taxon>Bacillota</taxon>
        <taxon>Clostridia</taxon>
        <taxon>Lachnospirales</taxon>
        <taxon>Lachnospiraceae</taxon>
        <taxon>Butyrivibrio</taxon>
    </lineage>
</organism>
<dbReference type="AlphaFoldDB" id="A0A1I5UDI1"/>
<dbReference type="Proteomes" id="UP000182624">
    <property type="component" value="Unassembled WGS sequence"/>
</dbReference>
<feature type="transmembrane region" description="Helical" evidence="1">
    <location>
        <begin position="349"/>
        <end position="367"/>
    </location>
</feature>
<dbReference type="OrthoDB" id="9815466at2"/>
<keyword evidence="1" id="KW-0472">Membrane</keyword>
<dbReference type="InterPro" id="IPR018580">
    <property type="entry name" value="Uncharacterised_YfhO"/>
</dbReference>
<feature type="transmembrane region" description="Helical" evidence="1">
    <location>
        <begin position="170"/>
        <end position="192"/>
    </location>
</feature>
<dbReference type="EMBL" id="FOXO01000012">
    <property type="protein sequence ID" value="SFP93301.1"/>
    <property type="molecule type" value="Genomic_DNA"/>
</dbReference>
<feature type="transmembrane region" description="Helical" evidence="1">
    <location>
        <begin position="142"/>
        <end position="163"/>
    </location>
</feature>
<keyword evidence="3" id="KW-1185">Reference proteome</keyword>
<feature type="transmembrane region" description="Helical" evidence="1">
    <location>
        <begin position="266"/>
        <end position="289"/>
    </location>
</feature>
<feature type="transmembrane region" description="Helical" evidence="1">
    <location>
        <begin position="48"/>
        <end position="71"/>
    </location>
</feature>
<feature type="transmembrane region" description="Helical" evidence="1">
    <location>
        <begin position="434"/>
        <end position="450"/>
    </location>
</feature>
<feature type="transmembrane region" description="Helical" evidence="1">
    <location>
        <begin position="470"/>
        <end position="490"/>
    </location>
</feature>